<dbReference type="GO" id="GO:0070006">
    <property type="term" value="F:metalloaminopeptidase activity"/>
    <property type="evidence" value="ECO:0007669"/>
    <property type="project" value="InterPro"/>
</dbReference>
<gene>
    <name evidence="3" type="ORF">SAMN05660461_0558</name>
</gene>
<dbReference type="SUPFAM" id="SSF52949">
    <property type="entry name" value="Macro domain-like"/>
    <property type="match status" value="1"/>
</dbReference>
<evidence type="ECO:0000256" key="1">
    <source>
        <dbReference type="SAM" id="SignalP"/>
    </source>
</evidence>
<evidence type="ECO:0000259" key="2">
    <source>
        <dbReference type="Pfam" id="PF02789"/>
    </source>
</evidence>
<keyword evidence="3" id="KW-0645">Protease</keyword>
<dbReference type="Proteomes" id="UP000190166">
    <property type="component" value="Unassembled WGS sequence"/>
</dbReference>
<feature type="domain" description="Peptidase M17 leucyl aminopeptidase N-terminal" evidence="2">
    <location>
        <begin position="103"/>
        <end position="191"/>
    </location>
</feature>
<dbReference type="EMBL" id="FUZZ01000001">
    <property type="protein sequence ID" value="SKC95906.1"/>
    <property type="molecule type" value="Genomic_DNA"/>
</dbReference>
<feature type="chain" id="PRO_5012662441" evidence="1">
    <location>
        <begin position="36"/>
        <end position="254"/>
    </location>
</feature>
<dbReference type="GO" id="GO:0006508">
    <property type="term" value="P:proteolysis"/>
    <property type="evidence" value="ECO:0007669"/>
    <property type="project" value="InterPro"/>
</dbReference>
<keyword evidence="1" id="KW-0732">Signal</keyword>
<name>A0A1T5N633_9BACT</name>
<protein>
    <submittedName>
        <fullName evidence="3">Cytosol aminopeptidase family, N-terminal domain</fullName>
    </submittedName>
</protein>
<evidence type="ECO:0000313" key="3">
    <source>
        <dbReference type="EMBL" id="SKC95906.1"/>
    </source>
</evidence>
<keyword evidence="3" id="KW-0378">Hydrolase</keyword>
<reference evidence="3 4" key="1">
    <citation type="submission" date="2017-02" db="EMBL/GenBank/DDBJ databases">
        <authorList>
            <person name="Peterson S.W."/>
        </authorList>
    </citation>
    <scope>NUCLEOTIDE SEQUENCE [LARGE SCALE GENOMIC DNA]</scope>
    <source>
        <strain evidence="3 4">DSM 18108</strain>
    </source>
</reference>
<dbReference type="Pfam" id="PF02789">
    <property type="entry name" value="Peptidase_M17_N"/>
    <property type="match status" value="1"/>
</dbReference>
<feature type="signal peptide" evidence="1">
    <location>
        <begin position="1"/>
        <end position="35"/>
    </location>
</feature>
<accession>A0A1T5N633</accession>
<keyword evidence="4" id="KW-1185">Reference proteome</keyword>
<dbReference type="AlphaFoldDB" id="A0A1T5N633"/>
<sequence length="254" mass="26888">MRNYKNNRVLRAIKIRSLLPVLFMLLLGTAGYAQQAVTADTTVKTTPVGTSKIWGKVDGIAIEGLVQGPSAAESPLQVACVFEYTEGDIFNPPALPAALNGMVHLDEALHGQITELRKTGKFAGHALETILITPAKGALKAPRLLLIGLGNRNNFTPDLMTSVASVATREALNLGVSSFSFASDIKDGGIDSPTALVAGNVTKGIIEAYRTQLYLHKNNLAAPKKITKVILLAGPAFFVTAGEGIKEAIASFHN</sequence>
<dbReference type="InterPro" id="IPR008283">
    <property type="entry name" value="Peptidase_M17_N"/>
</dbReference>
<dbReference type="RefSeq" id="WP_235015864.1">
    <property type="nucleotide sequence ID" value="NZ_FUZZ01000001.1"/>
</dbReference>
<keyword evidence="3" id="KW-0031">Aminopeptidase</keyword>
<organism evidence="3 4">
    <name type="scientific">Chitinophaga ginsengisegetis</name>
    <dbReference type="NCBI Taxonomy" id="393003"/>
    <lineage>
        <taxon>Bacteria</taxon>
        <taxon>Pseudomonadati</taxon>
        <taxon>Bacteroidota</taxon>
        <taxon>Chitinophagia</taxon>
        <taxon>Chitinophagales</taxon>
        <taxon>Chitinophagaceae</taxon>
        <taxon>Chitinophaga</taxon>
    </lineage>
</organism>
<proteinExistence type="predicted"/>
<evidence type="ECO:0000313" key="4">
    <source>
        <dbReference type="Proteomes" id="UP000190166"/>
    </source>
</evidence>
<dbReference type="Gene3D" id="3.40.220.10">
    <property type="entry name" value="Leucine Aminopeptidase, subunit E, domain 1"/>
    <property type="match status" value="1"/>
</dbReference>
<dbReference type="STRING" id="393003.SAMN05660461_0558"/>
<dbReference type="InterPro" id="IPR043472">
    <property type="entry name" value="Macro_dom-like"/>
</dbReference>